<dbReference type="GO" id="GO:0016020">
    <property type="term" value="C:membrane"/>
    <property type="evidence" value="ECO:0007669"/>
    <property type="project" value="InterPro"/>
</dbReference>
<proteinExistence type="predicted"/>
<dbReference type="SUPFAM" id="SSF55874">
    <property type="entry name" value="ATPase domain of HSP90 chaperone/DNA topoisomerase II/histidine kinase"/>
    <property type="match status" value="1"/>
</dbReference>
<keyword evidence="1" id="KW-0472">Membrane</keyword>
<dbReference type="PROSITE" id="PS50109">
    <property type="entry name" value="HIS_KIN"/>
    <property type="match status" value="1"/>
</dbReference>
<evidence type="ECO:0000313" key="3">
    <source>
        <dbReference type="EMBL" id="HER43134.1"/>
    </source>
</evidence>
<protein>
    <submittedName>
        <fullName evidence="3">Sensor histidine kinase</fullName>
    </submittedName>
</protein>
<dbReference type="Pfam" id="PF06580">
    <property type="entry name" value="His_kinase"/>
    <property type="match status" value="1"/>
</dbReference>
<dbReference type="PANTHER" id="PTHR34220">
    <property type="entry name" value="SENSOR HISTIDINE KINASE YPDA"/>
    <property type="match status" value="1"/>
</dbReference>
<dbReference type="EMBL" id="DSEC01000114">
    <property type="protein sequence ID" value="HER43134.1"/>
    <property type="molecule type" value="Genomic_DNA"/>
</dbReference>
<evidence type="ECO:0000256" key="1">
    <source>
        <dbReference type="SAM" id="Phobius"/>
    </source>
</evidence>
<keyword evidence="1" id="KW-1133">Transmembrane helix</keyword>
<dbReference type="InterPro" id="IPR005467">
    <property type="entry name" value="His_kinase_dom"/>
</dbReference>
<keyword evidence="1" id="KW-0812">Transmembrane</keyword>
<dbReference type="InterPro" id="IPR003594">
    <property type="entry name" value="HATPase_dom"/>
</dbReference>
<gene>
    <name evidence="3" type="ORF">ENO08_01595</name>
</gene>
<dbReference type="InterPro" id="IPR010559">
    <property type="entry name" value="Sig_transdc_His_kin_internal"/>
</dbReference>
<dbReference type="GO" id="GO:0000155">
    <property type="term" value="F:phosphorelay sensor kinase activity"/>
    <property type="evidence" value="ECO:0007669"/>
    <property type="project" value="InterPro"/>
</dbReference>
<dbReference type="InterPro" id="IPR050640">
    <property type="entry name" value="Bact_2-comp_sensor_kinase"/>
</dbReference>
<name>A0A7V2ATU5_UNCEI</name>
<feature type="non-terminal residue" evidence="3">
    <location>
        <position position="1"/>
    </location>
</feature>
<keyword evidence="3" id="KW-0418">Kinase</keyword>
<dbReference type="Proteomes" id="UP000886069">
    <property type="component" value="Unassembled WGS sequence"/>
</dbReference>
<sequence>RNFIPVVLCIGFALLRYALLERYGTAGLIYGYPTRDWLFITIDLAVLVYTVGLALKLASNARNEMIYREEEKQLVHARLTTLRSQINPHFLFNTLNSITSLIRTDSERAREMTRRLSSIFRKSLDDTGDTHTLASEIDFLDDYLSIESVRFGDDRFRVVKELEERTLGVQVPSLLLQPLVENAVKHGIARRTEGGTVRISASAARGGTNITIENDGPETGPLDMASLFSKGVGLRNVAERLDIYSCGEGRIEIGPRPGGGAVVRLFIPDSAGRGKAIAGTCTDR</sequence>
<accession>A0A7V2ATU5</accession>
<feature type="domain" description="Histidine kinase" evidence="2">
    <location>
        <begin position="175"/>
        <end position="271"/>
    </location>
</feature>
<evidence type="ECO:0000259" key="2">
    <source>
        <dbReference type="PROSITE" id="PS50109"/>
    </source>
</evidence>
<dbReference type="Pfam" id="PF02518">
    <property type="entry name" value="HATPase_c"/>
    <property type="match status" value="1"/>
</dbReference>
<dbReference type="PANTHER" id="PTHR34220:SF7">
    <property type="entry name" value="SENSOR HISTIDINE KINASE YPDA"/>
    <property type="match status" value="1"/>
</dbReference>
<dbReference type="AlphaFoldDB" id="A0A7V2ATU5"/>
<keyword evidence="3" id="KW-0808">Transferase</keyword>
<feature type="transmembrane region" description="Helical" evidence="1">
    <location>
        <begin position="36"/>
        <end position="58"/>
    </location>
</feature>
<reference evidence="3" key="1">
    <citation type="journal article" date="2020" name="mSystems">
        <title>Genome- and Community-Level Interaction Insights into Carbon Utilization and Element Cycling Functions of Hydrothermarchaeota in Hydrothermal Sediment.</title>
        <authorList>
            <person name="Zhou Z."/>
            <person name="Liu Y."/>
            <person name="Xu W."/>
            <person name="Pan J."/>
            <person name="Luo Z.H."/>
            <person name="Li M."/>
        </authorList>
    </citation>
    <scope>NUCLEOTIDE SEQUENCE [LARGE SCALE GENOMIC DNA]</scope>
    <source>
        <strain evidence="3">SpSt-1233</strain>
    </source>
</reference>
<dbReference type="Gene3D" id="3.30.565.10">
    <property type="entry name" value="Histidine kinase-like ATPase, C-terminal domain"/>
    <property type="match status" value="1"/>
</dbReference>
<comment type="caution">
    <text evidence="3">The sequence shown here is derived from an EMBL/GenBank/DDBJ whole genome shotgun (WGS) entry which is preliminary data.</text>
</comment>
<organism evidence="3">
    <name type="scientific">Eiseniibacteriota bacterium</name>
    <dbReference type="NCBI Taxonomy" id="2212470"/>
    <lineage>
        <taxon>Bacteria</taxon>
        <taxon>Candidatus Eiseniibacteriota</taxon>
    </lineage>
</organism>
<dbReference type="InterPro" id="IPR036890">
    <property type="entry name" value="HATPase_C_sf"/>
</dbReference>